<gene>
    <name evidence="3" type="ORF">DGD08_18470</name>
</gene>
<keyword evidence="1" id="KW-0732">Signal</keyword>
<name>A0A3D4VDH7_9BACT</name>
<feature type="chain" id="PRO_5017797086" evidence="1">
    <location>
        <begin position="22"/>
        <end position="407"/>
    </location>
</feature>
<evidence type="ECO:0000313" key="4">
    <source>
        <dbReference type="Proteomes" id="UP000264071"/>
    </source>
</evidence>
<dbReference type="SUPFAM" id="SSF56601">
    <property type="entry name" value="beta-lactamase/transpeptidase-like"/>
    <property type="match status" value="1"/>
</dbReference>
<comment type="caution">
    <text evidence="3">The sequence shown here is derived from an EMBL/GenBank/DDBJ whole genome shotgun (WGS) entry which is preliminary data.</text>
</comment>
<sequence>MRHVMGVGIALYAIAAPASLAAQAPPVTRPAAAAAPTLASLDSLITHSMDEAGIMGFSAAVIVDKRVVWMKGYGFMDWQRTRPFTPNTTAKVASVAKPFVGVSMMRAVKEGKLSLDADINRYLPFRVVNPHRPDVPITLRHLATHTSGITDRWEIYRATYTFDGDSREPLLSFLTAYFTPGGKYYAKENFLEAKPGELRDYSNIGAALAGLIVERAYGQPLNVYTRQHIFTPLKMTHTGWFMRDVDRTNHSTPFVSQSGFTVPIPIYGGTTYPDGALRTSVSDLSRFFIAMLNNGTYEGTRILDSASAAEMRRFQLTDANRPTNFPAADGNTGLFWRTKFNGLRVGHGGNDPGVEVEMLSDVAGNVGVIYISNTSLSGTDRRATGAIFDALWKYGEHIRATGSPSSR</sequence>
<dbReference type="GO" id="GO:0016787">
    <property type="term" value="F:hydrolase activity"/>
    <property type="evidence" value="ECO:0007669"/>
    <property type="project" value="UniProtKB-KW"/>
</dbReference>
<dbReference type="OMA" id="PFKVVNP"/>
<dbReference type="InterPro" id="IPR001466">
    <property type="entry name" value="Beta-lactam-related"/>
</dbReference>
<dbReference type="AlphaFoldDB" id="A0A3D4VDH7"/>
<evidence type="ECO:0000313" key="3">
    <source>
        <dbReference type="EMBL" id="HCT59190.1"/>
    </source>
</evidence>
<dbReference type="Gene3D" id="3.40.710.10">
    <property type="entry name" value="DD-peptidase/beta-lactamase superfamily"/>
    <property type="match status" value="1"/>
</dbReference>
<evidence type="ECO:0000256" key="1">
    <source>
        <dbReference type="SAM" id="SignalP"/>
    </source>
</evidence>
<feature type="domain" description="Beta-lactamase-related" evidence="2">
    <location>
        <begin position="41"/>
        <end position="387"/>
    </location>
</feature>
<accession>A0A3D4VDH7</accession>
<evidence type="ECO:0000259" key="2">
    <source>
        <dbReference type="Pfam" id="PF00144"/>
    </source>
</evidence>
<dbReference type="Proteomes" id="UP000264071">
    <property type="component" value="Unassembled WGS sequence"/>
</dbReference>
<reference evidence="3 4" key="1">
    <citation type="journal article" date="2018" name="Nat. Biotechnol.">
        <title>A standardized bacterial taxonomy based on genome phylogeny substantially revises the tree of life.</title>
        <authorList>
            <person name="Parks D.H."/>
            <person name="Chuvochina M."/>
            <person name="Waite D.W."/>
            <person name="Rinke C."/>
            <person name="Skarshewski A."/>
            <person name="Chaumeil P.A."/>
            <person name="Hugenholtz P."/>
        </authorList>
    </citation>
    <scope>NUCLEOTIDE SEQUENCE [LARGE SCALE GENOMIC DNA]</scope>
    <source>
        <strain evidence="3">UBA8844</strain>
    </source>
</reference>
<organism evidence="3 4">
    <name type="scientific">Gemmatimonas aurantiaca</name>
    <dbReference type="NCBI Taxonomy" id="173480"/>
    <lineage>
        <taxon>Bacteria</taxon>
        <taxon>Pseudomonadati</taxon>
        <taxon>Gemmatimonadota</taxon>
        <taxon>Gemmatimonadia</taxon>
        <taxon>Gemmatimonadales</taxon>
        <taxon>Gemmatimonadaceae</taxon>
        <taxon>Gemmatimonas</taxon>
    </lineage>
</organism>
<dbReference type="InterPro" id="IPR012338">
    <property type="entry name" value="Beta-lactam/transpept-like"/>
</dbReference>
<dbReference type="InterPro" id="IPR050789">
    <property type="entry name" value="Diverse_Enzym_Activities"/>
</dbReference>
<proteinExistence type="predicted"/>
<dbReference type="PANTHER" id="PTHR43283">
    <property type="entry name" value="BETA-LACTAMASE-RELATED"/>
    <property type="match status" value="1"/>
</dbReference>
<dbReference type="Pfam" id="PF00144">
    <property type="entry name" value="Beta-lactamase"/>
    <property type="match status" value="1"/>
</dbReference>
<dbReference type="EMBL" id="DPIY01000012">
    <property type="protein sequence ID" value="HCT59190.1"/>
    <property type="molecule type" value="Genomic_DNA"/>
</dbReference>
<dbReference type="PANTHER" id="PTHR43283:SF18">
    <property type="match status" value="1"/>
</dbReference>
<keyword evidence="3" id="KW-0378">Hydrolase</keyword>
<feature type="signal peptide" evidence="1">
    <location>
        <begin position="1"/>
        <end position="21"/>
    </location>
</feature>
<protein>
    <submittedName>
        <fullName evidence="3">Serine hydrolase</fullName>
    </submittedName>
</protein>